<dbReference type="InterPro" id="IPR009078">
    <property type="entry name" value="Ferritin-like_SF"/>
</dbReference>
<dbReference type="CDD" id="cd01048">
    <property type="entry name" value="Ferritin_like_AB2"/>
    <property type="match status" value="1"/>
</dbReference>
<dbReference type="EMBL" id="JBHTJH010000017">
    <property type="protein sequence ID" value="MFD0862922.1"/>
    <property type="molecule type" value="Genomic_DNA"/>
</dbReference>
<evidence type="ECO:0000259" key="1">
    <source>
        <dbReference type="Pfam" id="PF09968"/>
    </source>
</evidence>
<feature type="domain" description="DUF2202" evidence="1">
    <location>
        <begin position="34"/>
        <end position="167"/>
    </location>
</feature>
<accession>A0ABW3D1D7</accession>
<dbReference type="Pfam" id="PF09968">
    <property type="entry name" value="DUF2202"/>
    <property type="match status" value="1"/>
</dbReference>
<keyword evidence="3" id="KW-1185">Reference proteome</keyword>
<evidence type="ECO:0000313" key="2">
    <source>
        <dbReference type="EMBL" id="MFD0862922.1"/>
    </source>
</evidence>
<organism evidence="2 3">
    <name type="scientific">Sungkyunkwania multivorans</name>
    <dbReference type="NCBI Taxonomy" id="1173618"/>
    <lineage>
        <taxon>Bacteria</taxon>
        <taxon>Pseudomonadati</taxon>
        <taxon>Bacteroidota</taxon>
        <taxon>Flavobacteriia</taxon>
        <taxon>Flavobacteriales</taxon>
        <taxon>Flavobacteriaceae</taxon>
        <taxon>Sungkyunkwania</taxon>
    </lineage>
</organism>
<sequence length="169" mass="19772">MMKTTLKISLLLLVVNNMLILGQDQKLETETAKNLKYLLEEEKLARDVYTYLDEKWELRVFHNIKQSEQRHMDVLRNLLDANRIEFEISDSKGTFTNKELQSLYDEFISKGSISRQEAFKVGILIEEKDIQDLKAALSQTNNGYAQMVFSNLIRASNNHLRAFKRQLSR</sequence>
<dbReference type="Proteomes" id="UP001596978">
    <property type="component" value="Unassembled WGS sequence"/>
</dbReference>
<reference evidence="3" key="1">
    <citation type="journal article" date="2019" name="Int. J. Syst. Evol. Microbiol.">
        <title>The Global Catalogue of Microorganisms (GCM) 10K type strain sequencing project: providing services to taxonomists for standard genome sequencing and annotation.</title>
        <authorList>
            <consortium name="The Broad Institute Genomics Platform"/>
            <consortium name="The Broad Institute Genome Sequencing Center for Infectious Disease"/>
            <person name="Wu L."/>
            <person name="Ma J."/>
        </authorList>
    </citation>
    <scope>NUCLEOTIDE SEQUENCE [LARGE SCALE GENOMIC DNA]</scope>
    <source>
        <strain evidence="3">CCUG 62952</strain>
    </source>
</reference>
<dbReference type="InterPro" id="IPR019243">
    <property type="entry name" value="DUF2202"/>
</dbReference>
<evidence type="ECO:0000313" key="3">
    <source>
        <dbReference type="Proteomes" id="UP001596978"/>
    </source>
</evidence>
<protein>
    <submittedName>
        <fullName evidence="2">DUF2202 domain-containing protein</fullName>
    </submittedName>
</protein>
<dbReference type="RefSeq" id="WP_386408504.1">
    <property type="nucleotide sequence ID" value="NZ_JBHTJH010000017.1"/>
</dbReference>
<gene>
    <name evidence="2" type="ORF">ACFQ1M_11970</name>
</gene>
<proteinExistence type="predicted"/>
<name>A0ABW3D1D7_9FLAO</name>
<dbReference type="InterPro" id="IPR012347">
    <property type="entry name" value="Ferritin-like"/>
</dbReference>
<dbReference type="Gene3D" id="1.20.1260.10">
    <property type="match status" value="1"/>
</dbReference>
<comment type="caution">
    <text evidence="2">The sequence shown here is derived from an EMBL/GenBank/DDBJ whole genome shotgun (WGS) entry which is preliminary data.</text>
</comment>
<dbReference type="SUPFAM" id="SSF47240">
    <property type="entry name" value="Ferritin-like"/>
    <property type="match status" value="1"/>
</dbReference>